<organism evidence="2 3">
    <name type="scientific">Devosia sediminis</name>
    <dbReference type="NCBI Taxonomy" id="2798801"/>
    <lineage>
        <taxon>Bacteria</taxon>
        <taxon>Pseudomonadati</taxon>
        <taxon>Pseudomonadota</taxon>
        <taxon>Alphaproteobacteria</taxon>
        <taxon>Hyphomicrobiales</taxon>
        <taxon>Devosiaceae</taxon>
        <taxon>Devosia</taxon>
    </lineage>
</organism>
<keyword evidence="2" id="KW-0547">Nucleotide-binding</keyword>
<dbReference type="GO" id="GO:0016887">
    <property type="term" value="F:ATP hydrolysis activity"/>
    <property type="evidence" value="ECO:0007669"/>
    <property type="project" value="InterPro"/>
</dbReference>
<dbReference type="Proteomes" id="UP000602124">
    <property type="component" value="Unassembled WGS sequence"/>
</dbReference>
<protein>
    <submittedName>
        <fullName evidence="2">ATP-binding protein</fullName>
    </submittedName>
</protein>
<keyword evidence="3" id="KW-1185">Reference proteome</keyword>
<proteinExistence type="predicted"/>
<dbReference type="SUPFAM" id="SSF52540">
    <property type="entry name" value="P-loop containing nucleoside triphosphate hydrolases"/>
    <property type="match status" value="1"/>
</dbReference>
<dbReference type="Pfam" id="PF13401">
    <property type="entry name" value="AAA_22"/>
    <property type="match status" value="1"/>
</dbReference>
<feature type="domain" description="ORC1/DEAH AAA+ ATPase" evidence="1">
    <location>
        <begin position="34"/>
        <end position="150"/>
    </location>
</feature>
<dbReference type="GO" id="GO:0005524">
    <property type="term" value="F:ATP binding"/>
    <property type="evidence" value="ECO:0007669"/>
    <property type="project" value="UniProtKB-KW"/>
</dbReference>
<dbReference type="InterPro" id="IPR027417">
    <property type="entry name" value="P-loop_NTPase"/>
</dbReference>
<evidence type="ECO:0000313" key="2">
    <source>
        <dbReference type="EMBL" id="MBJ3783384.1"/>
    </source>
</evidence>
<comment type="caution">
    <text evidence="2">The sequence shown here is derived from an EMBL/GenBank/DDBJ whole genome shotgun (WGS) entry which is preliminary data.</text>
</comment>
<gene>
    <name evidence="2" type="ORF">JEQ47_01510</name>
</gene>
<dbReference type="Gene3D" id="3.40.50.300">
    <property type="entry name" value="P-loop containing nucleotide triphosphate hydrolases"/>
    <property type="match status" value="1"/>
</dbReference>
<dbReference type="InterPro" id="IPR049945">
    <property type="entry name" value="AAA_22"/>
</dbReference>
<dbReference type="EMBL" id="JAEKMH010000001">
    <property type="protein sequence ID" value="MBJ3783384.1"/>
    <property type="molecule type" value="Genomic_DNA"/>
</dbReference>
<sequence length="247" mass="27298">MLNLNQVNRPAPLKNVAAFSTLMTKVVERQRHLPGMACFSGYSGYGKSRSAVYGAGKYRAAYVELEQYTTAKSMMQMILAELGINRPKGSVPELISQAIEIMAGDVYRPLIVDEAHYIASKKFVDVLRTLHDKSGAPVILIGEETLPKQLEAFERVHNRMLTWVQAVPLDAEDFAILARTVCPSIKIASDLAAAILQETSGNTRRIIVNFDEAEQRAKRLGTESLDLKAFMTFGPIIGNKAPLPRAY</sequence>
<dbReference type="AlphaFoldDB" id="A0A934IMB3"/>
<accession>A0A934IMB3</accession>
<keyword evidence="2" id="KW-0067">ATP-binding</keyword>
<evidence type="ECO:0000313" key="3">
    <source>
        <dbReference type="Proteomes" id="UP000602124"/>
    </source>
</evidence>
<name>A0A934IMB3_9HYPH</name>
<evidence type="ECO:0000259" key="1">
    <source>
        <dbReference type="Pfam" id="PF13401"/>
    </source>
</evidence>
<reference evidence="2" key="1">
    <citation type="submission" date="2020-12" db="EMBL/GenBank/DDBJ databases">
        <title>Devosia sp. MSA67 isolated from Mo River.</title>
        <authorList>
            <person name="Ma F."/>
            <person name="Zi Z."/>
        </authorList>
    </citation>
    <scope>NUCLEOTIDE SEQUENCE</scope>
    <source>
        <strain evidence="2">MSA67</strain>
    </source>
</reference>